<reference evidence="5" key="1">
    <citation type="journal article" date="2016" name="Proc. Natl. Acad. Sci. U.S.A.">
        <title>Comparative genomics of biotechnologically important yeasts.</title>
        <authorList>
            <person name="Riley R."/>
            <person name="Haridas S."/>
            <person name="Wolfe K.H."/>
            <person name="Lopes M.R."/>
            <person name="Hittinger C.T."/>
            <person name="Goeker M."/>
            <person name="Salamov A.A."/>
            <person name="Wisecaver J.H."/>
            <person name="Long T.M."/>
            <person name="Calvey C.H."/>
            <person name="Aerts A.L."/>
            <person name="Barry K.W."/>
            <person name="Choi C."/>
            <person name="Clum A."/>
            <person name="Coughlan A.Y."/>
            <person name="Deshpande S."/>
            <person name="Douglass A.P."/>
            <person name="Hanson S.J."/>
            <person name="Klenk H.-P."/>
            <person name="LaButti K.M."/>
            <person name="Lapidus A."/>
            <person name="Lindquist E.A."/>
            <person name="Lipzen A.M."/>
            <person name="Meier-Kolthoff J.P."/>
            <person name="Ohm R.A."/>
            <person name="Otillar R.P."/>
            <person name="Pangilinan J.L."/>
            <person name="Peng Y."/>
            <person name="Rokas A."/>
            <person name="Rosa C.A."/>
            <person name="Scheuner C."/>
            <person name="Sibirny A.A."/>
            <person name="Slot J.C."/>
            <person name="Stielow J.B."/>
            <person name="Sun H."/>
            <person name="Kurtzman C.P."/>
            <person name="Blackwell M."/>
            <person name="Grigoriev I.V."/>
            <person name="Jeffries T.W."/>
        </authorList>
    </citation>
    <scope>NUCLEOTIDE SEQUENCE [LARGE SCALE GENOMIC DNA]</scope>
    <source>
        <strain evidence="5">NRRL Y-1626</strain>
    </source>
</reference>
<keyword evidence="2" id="KW-0175">Coiled coil</keyword>
<evidence type="ECO:0000313" key="5">
    <source>
        <dbReference type="Proteomes" id="UP000092321"/>
    </source>
</evidence>
<sequence>MSTSTKVLTYNSFVSSEIQELIKNNNKYKNLLLDLILHYADAESNSKDLNYLSRIIDNNFIEDLVIERNCNTNKCGYILCKEKISTRRNSTLLKTVDPYDNAKINWTMILKENPNDPLYYNKKFCSKTCYIKNNYMLLQIKDVDELLINRDYNSMISKLEEIAKNNENKIELWDDRLNEYDIIRRLQEMAIEQVEDAKKEAADVSMEDGSDEIIVKENENVTLFEHGYN</sequence>
<dbReference type="EMBL" id="LXPE01000003">
    <property type="protein sequence ID" value="OBA28573.1"/>
    <property type="molecule type" value="Genomic_DNA"/>
</dbReference>
<protein>
    <recommendedName>
        <fullName evidence="3">RTR1-type domain-containing protein</fullName>
    </recommendedName>
</protein>
<dbReference type="InterPro" id="IPR038534">
    <property type="entry name" value="Rtr1/RPAP2_sf"/>
</dbReference>
<feature type="coiled-coil region" evidence="2">
    <location>
        <begin position="149"/>
        <end position="176"/>
    </location>
</feature>
<accession>A0A1B7TIM4</accession>
<dbReference type="Gene3D" id="1.25.40.820">
    <property type="match status" value="1"/>
</dbReference>
<comment type="similarity">
    <text evidence="1">Belongs to the RPAP2 family.</text>
</comment>
<evidence type="ECO:0000259" key="3">
    <source>
        <dbReference type="PROSITE" id="PS51479"/>
    </source>
</evidence>
<keyword evidence="5" id="KW-1185">Reference proteome</keyword>
<evidence type="ECO:0000256" key="1">
    <source>
        <dbReference type="PROSITE-ProRule" id="PRU00812"/>
    </source>
</evidence>
<feature type="domain" description="RTR1-type" evidence="3">
    <location>
        <begin position="51"/>
        <end position="151"/>
    </location>
</feature>
<name>A0A1B7TIM4_9ASCO</name>
<dbReference type="InterPro" id="IPR007308">
    <property type="entry name" value="Rtr1/RPAP2_dom"/>
</dbReference>
<dbReference type="OrthoDB" id="2590500at2759"/>
<evidence type="ECO:0000313" key="4">
    <source>
        <dbReference type="EMBL" id="OBA28573.1"/>
    </source>
</evidence>
<proteinExistence type="inferred from homology"/>
<dbReference type="AlphaFoldDB" id="A0A1B7TIM4"/>
<evidence type="ECO:0000256" key="2">
    <source>
        <dbReference type="SAM" id="Coils"/>
    </source>
</evidence>
<dbReference type="Proteomes" id="UP000092321">
    <property type="component" value="Unassembled WGS sequence"/>
</dbReference>
<gene>
    <name evidence="4" type="ORF">HANVADRAFT_54927</name>
</gene>
<dbReference type="PROSITE" id="PS51479">
    <property type="entry name" value="ZF_RTR1"/>
    <property type="match status" value="1"/>
</dbReference>
<dbReference type="Pfam" id="PF04181">
    <property type="entry name" value="RPAP2_Rtr1"/>
    <property type="match status" value="1"/>
</dbReference>
<organism evidence="4 5">
    <name type="scientific">Hanseniaspora valbyensis NRRL Y-1626</name>
    <dbReference type="NCBI Taxonomy" id="766949"/>
    <lineage>
        <taxon>Eukaryota</taxon>
        <taxon>Fungi</taxon>
        <taxon>Dikarya</taxon>
        <taxon>Ascomycota</taxon>
        <taxon>Saccharomycotina</taxon>
        <taxon>Saccharomycetes</taxon>
        <taxon>Saccharomycodales</taxon>
        <taxon>Saccharomycodaceae</taxon>
        <taxon>Hanseniaspora</taxon>
    </lineage>
</organism>
<comment type="caution">
    <text evidence="4">The sequence shown here is derived from an EMBL/GenBank/DDBJ whole genome shotgun (WGS) entry which is preliminary data.</text>
</comment>